<dbReference type="Pfam" id="PF08361">
    <property type="entry name" value="TetR_C_2"/>
    <property type="match status" value="1"/>
</dbReference>
<gene>
    <name evidence="7" type="ORF">SAMN05444168_7175</name>
</gene>
<dbReference type="SUPFAM" id="SSF48498">
    <property type="entry name" value="Tetracyclin repressor-like, C-terminal domain"/>
    <property type="match status" value="1"/>
</dbReference>
<dbReference type="AlphaFoldDB" id="A0A1N6KH05"/>
<keyword evidence="3 5" id="KW-0238">DNA-binding</keyword>
<evidence type="ECO:0000256" key="1">
    <source>
        <dbReference type="ARBA" id="ARBA00022491"/>
    </source>
</evidence>
<dbReference type="InterPro" id="IPR023772">
    <property type="entry name" value="DNA-bd_HTH_TetR-type_CS"/>
</dbReference>
<dbReference type="EMBL" id="FSRM01000002">
    <property type="protein sequence ID" value="SIO55845.1"/>
    <property type="molecule type" value="Genomic_DNA"/>
</dbReference>
<dbReference type="PANTHER" id="PTHR30055">
    <property type="entry name" value="HTH-TYPE TRANSCRIPTIONAL REGULATOR RUTR"/>
    <property type="match status" value="1"/>
</dbReference>
<evidence type="ECO:0000259" key="6">
    <source>
        <dbReference type="PROSITE" id="PS50977"/>
    </source>
</evidence>
<dbReference type="InterPro" id="IPR001647">
    <property type="entry name" value="HTH_TetR"/>
</dbReference>
<dbReference type="PROSITE" id="PS01081">
    <property type="entry name" value="HTH_TETR_1"/>
    <property type="match status" value="1"/>
</dbReference>
<keyword evidence="2" id="KW-0805">Transcription regulation</keyword>
<accession>A0A1N6KH05</accession>
<dbReference type="InterPro" id="IPR050109">
    <property type="entry name" value="HTH-type_TetR-like_transc_reg"/>
</dbReference>
<name>A0A1N6KH05_9BURK</name>
<dbReference type="GO" id="GO:0000976">
    <property type="term" value="F:transcription cis-regulatory region binding"/>
    <property type="evidence" value="ECO:0007669"/>
    <property type="project" value="TreeGrafter"/>
</dbReference>
<evidence type="ECO:0000313" key="8">
    <source>
        <dbReference type="Proteomes" id="UP000184693"/>
    </source>
</evidence>
<dbReference type="SUPFAM" id="SSF46689">
    <property type="entry name" value="Homeodomain-like"/>
    <property type="match status" value="1"/>
</dbReference>
<dbReference type="InterPro" id="IPR036271">
    <property type="entry name" value="Tet_transcr_reg_TetR-rel_C_sf"/>
</dbReference>
<dbReference type="Pfam" id="PF00440">
    <property type="entry name" value="TetR_N"/>
    <property type="match status" value="1"/>
</dbReference>
<evidence type="ECO:0000313" key="7">
    <source>
        <dbReference type="EMBL" id="SIO55845.1"/>
    </source>
</evidence>
<organism evidence="7 8">
    <name type="scientific">Paraburkholderia phenazinium</name>
    <dbReference type="NCBI Taxonomy" id="60549"/>
    <lineage>
        <taxon>Bacteria</taxon>
        <taxon>Pseudomonadati</taxon>
        <taxon>Pseudomonadota</taxon>
        <taxon>Betaproteobacteria</taxon>
        <taxon>Burkholderiales</taxon>
        <taxon>Burkholderiaceae</taxon>
        <taxon>Paraburkholderia</taxon>
    </lineage>
</organism>
<evidence type="ECO:0000256" key="3">
    <source>
        <dbReference type="ARBA" id="ARBA00023125"/>
    </source>
</evidence>
<proteinExistence type="predicted"/>
<dbReference type="Proteomes" id="UP000184693">
    <property type="component" value="Unassembled WGS sequence"/>
</dbReference>
<keyword evidence="1" id="KW-0678">Repressor</keyword>
<reference evidence="7 8" key="1">
    <citation type="submission" date="2016-11" db="EMBL/GenBank/DDBJ databases">
        <authorList>
            <person name="Jaros S."/>
            <person name="Januszkiewicz K."/>
            <person name="Wedrychowicz H."/>
        </authorList>
    </citation>
    <scope>NUCLEOTIDE SEQUENCE [LARGE SCALE GENOMIC DNA]</scope>
    <source>
        <strain evidence="7 8">GAS86</strain>
    </source>
</reference>
<dbReference type="PROSITE" id="PS50977">
    <property type="entry name" value="HTH_TETR_2"/>
    <property type="match status" value="1"/>
</dbReference>
<feature type="domain" description="HTH tetR-type" evidence="6">
    <location>
        <begin position="9"/>
        <end position="69"/>
    </location>
</feature>
<evidence type="ECO:0000256" key="4">
    <source>
        <dbReference type="ARBA" id="ARBA00023163"/>
    </source>
</evidence>
<protein>
    <submittedName>
        <fullName evidence="7">Transcriptional regulator, TetR family</fullName>
    </submittedName>
</protein>
<dbReference type="PANTHER" id="PTHR30055:SF240">
    <property type="entry name" value="HTH-TYPE TRANSCRIPTIONAL REGULATOR ACRR"/>
    <property type="match status" value="1"/>
</dbReference>
<dbReference type="Gene3D" id="1.10.357.10">
    <property type="entry name" value="Tetracycline Repressor, domain 2"/>
    <property type="match status" value="1"/>
</dbReference>
<dbReference type="GO" id="GO:0003700">
    <property type="term" value="F:DNA-binding transcription factor activity"/>
    <property type="evidence" value="ECO:0007669"/>
    <property type="project" value="TreeGrafter"/>
</dbReference>
<dbReference type="PRINTS" id="PR00455">
    <property type="entry name" value="HTHTETR"/>
</dbReference>
<evidence type="ECO:0000256" key="2">
    <source>
        <dbReference type="ARBA" id="ARBA00023015"/>
    </source>
</evidence>
<feature type="DNA-binding region" description="H-T-H motif" evidence="5">
    <location>
        <begin position="32"/>
        <end position="51"/>
    </location>
</feature>
<dbReference type="InterPro" id="IPR013572">
    <property type="entry name" value="Tscrpt_reg_MAATS_C"/>
</dbReference>
<dbReference type="InterPro" id="IPR009057">
    <property type="entry name" value="Homeodomain-like_sf"/>
</dbReference>
<keyword evidence="4" id="KW-0804">Transcription</keyword>
<sequence length="202" mass="22807">MRRTKAQALDTRATILDAAEAMFFSHGVTQTTLDEIADAAGVTRGAIYGHFRNKDAIFDAIFERFALPLDPFGVPLPPDEPNPLGTLRTELEVRLSRALRETRMRHLYSIVFARCESTEGTAQFWRRVRAANRLAETQIEQALLHAVSCDQLSADLDAYQSALFIHATLTGVFRNDLLRRRHNTRLNLGRVVGLTFQCLSRH</sequence>
<evidence type="ECO:0000256" key="5">
    <source>
        <dbReference type="PROSITE-ProRule" id="PRU00335"/>
    </source>
</evidence>